<dbReference type="PANTHER" id="PTHR30313:SF2">
    <property type="entry name" value="DNA PRIMASE"/>
    <property type="match status" value="1"/>
</dbReference>
<dbReference type="PANTHER" id="PTHR30313">
    <property type="entry name" value="DNA PRIMASE"/>
    <property type="match status" value="1"/>
</dbReference>
<proteinExistence type="predicted"/>
<accession>A0A1F4W1U1</accession>
<keyword evidence="6" id="KW-0804">Transcription</keyword>
<dbReference type="GO" id="GO:0000428">
    <property type="term" value="C:DNA-directed RNA polymerase complex"/>
    <property type="evidence" value="ECO:0007669"/>
    <property type="project" value="UniProtKB-KW"/>
</dbReference>
<comment type="caution">
    <text evidence="8">The sequence shown here is derived from an EMBL/GenBank/DDBJ whole genome shotgun (WGS) entry which is preliminary data.</text>
</comment>
<evidence type="ECO:0000313" key="9">
    <source>
        <dbReference type="Proteomes" id="UP000176614"/>
    </source>
</evidence>
<dbReference type="Pfam" id="PF13155">
    <property type="entry name" value="Toprim_2"/>
    <property type="match status" value="1"/>
</dbReference>
<dbReference type="Gene3D" id="3.40.1360.10">
    <property type="match status" value="1"/>
</dbReference>
<dbReference type="Proteomes" id="UP000176614">
    <property type="component" value="Unassembled WGS sequence"/>
</dbReference>
<keyword evidence="5" id="KW-0235">DNA replication</keyword>
<dbReference type="AlphaFoldDB" id="A0A1F4W1U1"/>
<keyword evidence="2" id="KW-0639">Primosome</keyword>
<sequence length="730" mass="82488">MNQVETITIKEYLDTKGIPYKEKGKELITACVFNSCDSDSHAGEEHLYFDADTSQYKCFKCGETGNIFTLCEFLGDDKKTVIKQSTSVGTARGVKITLEQIESYHKALPDRIKKYLEEKRGISTDWQNTFMLGWGSFYGKNWIVIPYKDAVGNFSYLKLRRDPETGEGEKYMRFPSGAESAIYGIEVLREEQDLLLITEGEFDAMVATINGISAISFSTGAGSYKNEIRKHAEQLKKIKKIYVCLDADIAGIAASTEVMKELLAFAPDAELYRVDLSEKVRGVGKDITDYFASCGGTPDELIYKLATRFTKEDVGKVNRIITVPKPQKDVSIEGWRNIIISTFPTLLFPAELSLSVLGQLLINDISNPFGLVLVGMPSSGKTITLNFFSDVDELVFCSDKFSAAAFVSNASNVKAEKLAEIDLLPKIRYKLFEVRDLATLFSKRDDDLNEALGLLTRVFDGEGIFTDSGTHGHRGYKGEYLFMFLGATTPVSPRVWKMMGNLGSRLFFYNIDSPAKTESELMEQITTSSYKQKEKKCREVTKDFVYSLWNEHPKGITWKKESDSPRAKSLVAKSAIFLARLRGVINIWKDRNEYWSSDEYNFTMPVVEQPDRLNQLFYNLSRGHAVICGRDYIDDTDLKFVIELAIQSSEYVRSSIMRGLLKNGGSLKTSQVEKLLNCSKPTALKEMEVLKILGLCDYREELTLGYPGNSEKLLVLKEDFMWLLEELKRE</sequence>
<evidence type="ECO:0000256" key="3">
    <source>
        <dbReference type="ARBA" id="ARBA00022679"/>
    </source>
</evidence>
<dbReference type="SUPFAM" id="SSF57783">
    <property type="entry name" value="Zinc beta-ribbon"/>
    <property type="match status" value="1"/>
</dbReference>
<keyword evidence="4" id="KW-0548">Nucleotidyltransferase</keyword>
<dbReference type="InterPro" id="IPR050219">
    <property type="entry name" value="DnaG_primase"/>
</dbReference>
<protein>
    <recommendedName>
        <fullName evidence="7">Toprim domain-containing protein</fullName>
    </recommendedName>
</protein>
<dbReference type="InterPro" id="IPR006171">
    <property type="entry name" value="TOPRIM_dom"/>
</dbReference>
<evidence type="ECO:0000313" key="8">
    <source>
        <dbReference type="EMBL" id="OGC63361.1"/>
    </source>
</evidence>
<keyword evidence="3" id="KW-0808">Transferase</keyword>
<dbReference type="PROSITE" id="PS50880">
    <property type="entry name" value="TOPRIM"/>
    <property type="match status" value="1"/>
</dbReference>
<dbReference type="GO" id="GO:0003677">
    <property type="term" value="F:DNA binding"/>
    <property type="evidence" value="ECO:0007669"/>
    <property type="project" value="InterPro"/>
</dbReference>
<reference evidence="8 9" key="1">
    <citation type="journal article" date="2016" name="Nat. Commun.">
        <title>Thousands of microbial genomes shed light on interconnected biogeochemical processes in an aquifer system.</title>
        <authorList>
            <person name="Anantharaman K."/>
            <person name="Brown C.T."/>
            <person name="Hug L.A."/>
            <person name="Sharon I."/>
            <person name="Castelle C.J."/>
            <person name="Probst A.J."/>
            <person name="Thomas B.C."/>
            <person name="Singh A."/>
            <person name="Wilkins M.J."/>
            <person name="Karaoz U."/>
            <person name="Brodie E.L."/>
            <person name="Williams K.H."/>
            <person name="Hubbard S.S."/>
            <person name="Banfield J.F."/>
        </authorList>
    </citation>
    <scope>NUCLEOTIDE SEQUENCE [LARGE SCALE GENOMIC DNA]</scope>
</reference>
<evidence type="ECO:0000256" key="4">
    <source>
        <dbReference type="ARBA" id="ARBA00022695"/>
    </source>
</evidence>
<dbReference type="GO" id="GO:0016779">
    <property type="term" value="F:nucleotidyltransferase activity"/>
    <property type="evidence" value="ECO:0007669"/>
    <property type="project" value="UniProtKB-KW"/>
</dbReference>
<evidence type="ECO:0000256" key="5">
    <source>
        <dbReference type="ARBA" id="ARBA00022705"/>
    </source>
</evidence>
<evidence type="ECO:0000256" key="6">
    <source>
        <dbReference type="ARBA" id="ARBA00023163"/>
    </source>
</evidence>
<organism evidence="8 9">
    <name type="scientific">candidate division WWE3 bacterium RIFOXYA2_FULL_46_9</name>
    <dbReference type="NCBI Taxonomy" id="1802636"/>
    <lineage>
        <taxon>Bacteria</taxon>
        <taxon>Katanobacteria</taxon>
    </lineage>
</organism>
<dbReference type="GO" id="GO:0006269">
    <property type="term" value="P:DNA replication, synthesis of primer"/>
    <property type="evidence" value="ECO:0007669"/>
    <property type="project" value="UniProtKB-KW"/>
</dbReference>
<evidence type="ECO:0000256" key="1">
    <source>
        <dbReference type="ARBA" id="ARBA00022478"/>
    </source>
</evidence>
<dbReference type="GO" id="GO:0005737">
    <property type="term" value="C:cytoplasm"/>
    <property type="evidence" value="ECO:0007669"/>
    <property type="project" value="TreeGrafter"/>
</dbReference>
<dbReference type="EMBL" id="MEVT01000006">
    <property type="protein sequence ID" value="OGC63361.1"/>
    <property type="molecule type" value="Genomic_DNA"/>
</dbReference>
<evidence type="ECO:0000259" key="7">
    <source>
        <dbReference type="PROSITE" id="PS50880"/>
    </source>
</evidence>
<dbReference type="CDD" id="cd01029">
    <property type="entry name" value="TOPRIM_primases"/>
    <property type="match status" value="1"/>
</dbReference>
<evidence type="ECO:0000256" key="2">
    <source>
        <dbReference type="ARBA" id="ARBA00022515"/>
    </source>
</evidence>
<dbReference type="GO" id="GO:1990077">
    <property type="term" value="C:primosome complex"/>
    <property type="evidence" value="ECO:0007669"/>
    <property type="project" value="UniProtKB-KW"/>
</dbReference>
<feature type="domain" description="Toprim" evidence="7">
    <location>
        <begin position="193"/>
        <end position="277"/>
    </location>
</feature>
<keyword evidence="1" id="KW-0240">DNA-directed RNA polymerase</keyword>
<dbReference type="GO" id="GO:0008270">
    <property type="term" value="F:zinc ion binding"/>
    <property type="evidence" value="ECO:0007669"/>
    <property type="project" value="InterPro"/>
</dbReference>
<dbReference type="SUPFAM" id="SSF56731">
    <property type="entry name" value="DNA primase core"/>
    <property type="match status" value="1"/>
</dbReference>
<dbReference type="Gene3D" id="3.90.580.10">
    <property type="entry name" value="Zinc finger, CHC2-type domain"/>
    <property type="match status" value="1"/>
</dbReference>
<name>A0A1F4W1U1_UNCKA</name>
<dbReference type="InterPro" id="IPR036977">
    <property type="entry name" value="DNA_primase_Znf_CHC2"/>
</dbReference>
<dbReference type="InterPro" id="IPR034154">
    <property type="entry name" value="TOPRIM_DnaG/twinkle"/>
</dbReference>
<gene>
    <name evidence="8" type="ORF">A2264_01350</name>
</gene>